<dbReference type="AlphaFoldDB" id="A0A1I7XGZ3"/>
<proteinExistence type="predicted"/>
<protein>
    <submittedName>
        <fullName evidence="3">Uncharacterized protein</fullName>
    </submittedName>
</protein>
<feature type="compositionally biased region" description="Acidic residues" evidence="1">
    <location>
        <begin position="1"/>
        <end position="11"/>
    </location>
</feature>
<evidence type="ECO:0000313" key="2">
    <source>
        <dbReference type="Proteomes" id="UP000095283"/>
    </source>
</evidence>
<accession>A0A1I7XGZ3</accession>
<feature type="region of interest" description="Disordered" evidence="1">
    <location>
        <begin position="1"/>
        <end position="97"/>
    </location>
</feature>
<dbReference type="WBParaSite" id="Hba_16753">
    <property type="protein sequence ID" value="Hba_16753"/>
    <property type="gene ID" value="Hba_16753"/>
</dbReference>
<evidence type="ECO:0000313" key="3">
    <source>
        <dbReference type="WBParaSite" id="Hba_16753"/>
    </source>
</evidence>
<feature type="compositionally biased region" description="Polar residues" evidence="1">
    <location>
        <begin position="59"/>
        <end position="69"/>
    </location>
</feature>
<feature type="compositionally biased region" description="Low complexity" evidence="1">
    <location>
        <begin position="88"/>
        <end position="97"/>
    </location>
</feature>
<dbReference type="Proteomes" id="UP000095283">
    <property type="component" value="Unplaced"/>
</dbReference>
<sequence length="97" mass="10678">MNNLEDDDDVIGSDSLPPDQPNNVLTHRNASETSIKQSGFILATNKEESEDYAEGTARSAVNSQESNENNYEDSDQLENNTDLVMVGSSSSYVVQYQ</sequence>
<reference evidence="3" key="1">
    <citation type="submission" date="2016-11" db="UniProtKB">
        <authorList>
            <consortium name="WormBaseParasite"/>
        </authorList>
    </citation>
    <scope>IDENTIFICATION</scope>
</reference>
<feature type="compositionally biased region" description="Polar residues" evidence="1">
    <location>
        <begin position="21"/>
        <end position="37"/>
    </location>
</feature>
<evidence type="ECO:0000256" key="1">
    <source>
        <dbReference type="SAM" id="MobiDB-lite"/>
    </source>
</evidence>
<organism evidence="2 3">
    <name type="scientific">Heterorhabditis bacteriophora</name>
    <name type="common">Entomopathogenic nematode worm</name>
    <dbReference type="NCBI Taxonomy" id="37862"/>
    <lineage>
        <taxon>Eukaryota</taxon>
        <taxon>Metazoa</taxon>
        <taxon>Ecdysozoa</taxon>
        <taxon>Nematoda</taxon>
        <taxon>Chromadorea</taxon>
        <taxon>Rhabditida</taxon>
        <taxon>Rhabditina</taxon>
        <taxon>Rhabditomorpha</taxon>
        <taxon>Strongyloidea</taxon>
        <taxon>Heterorhabditidae</taxon>
        <taxon>Heterorhabditis</taxon>
    </lineage>
</organism>
<name>A0A1I7XGZ3_HETBA</name>
<keyword evidence="2" id="KW-1185">Reference proteome</keyword>